<comment type="similarity">
    <text evidence="1">Belongs to the 'phage' integrase family.</text>
</comment>
<keyword evidence="2" id="KW-0229">DNA integration</keyword>
<dbReference type="Proteomes" id="UP001139054">
    <property type="component" value="Unassembled WGS sequence"/>
</dbReference>
<dbReference type="InterPro" id="IPR011010">
    <property type="entry name" value="DNA_brk_join_enz"/>
</dbReference>
<dbReference type="GO" id="GO:0015074">
    <property type="term" value="P:DNA integration"/>
    <property type="evidence" value="ECO:0007669"/>
    <property type="project" value="UniProtKB-KW"/>
</dbReference>
<feature type="domain" description="Tyr recombinase" evidence="5">
    <location>
        <begin position="1"/>
        <end position="187"/>
    </location>
</feature>
<accession>A0A9X1UCH8</accession>
<evidence type="ECO:0000256" key="2">
    <source>
        <dbReference type="ARBA" id="ARBA00022908"/>
    </source>
</evidence>
<organism evidence="6 7">
    <name type="scientific">Bradyrhizobium zhengyangense</name>
    <dbReference type="NCBI Taxonomy" id="2911009"/>
    <lineage>
        <taxon>Bacteria</taxon>
        <taxon>Pseudomonadati</taxon>
        <taxon>Pseudomonadota</taxon>
        <taxon>Alphaproteobacteria</taxon>
        <taxon>Hyphomicrobiales</taxon>
        <taxon>Nitrobacteraceae</taxon>
        <taxon>Bradyrhizobium</taxon>
    </lineage>
</organism>
<dbReference type="InterPro" id="IPR013762">
    <property type="entry name" value="Integrase-like_cat_sf"/>
</dbReference>
<dbReference type="InterPro" id="IPR050090">
    <property type="entry name" value="Tyrosine_recombinase_XerCD"/>
</dbReference>
<evidence type="ECO:0000256" key="3">
    <source>
        <dbReference type="ARBA" id="ARBA00023125"/>
    </source>
</evidence>
<evidence type="ECO:0000313" key="6">
    <source>
        <dbReference type="EMBL" id="MCG2633180.1"/>
    </source>
</evidence>
<reference evidence="6" key="1">
    <citation type="submission" date="2022-01" db="EMBL/GenBank/DDBJ databases">
        <title>Genome sequnece data of strain Bradyrhizobium sp. nov.</title>
        <authorList>
            <person name="Zhang J."/>
        </authorList>
    </citation>
    <scope>NUCLEOTIDE SEQUENCE</scope>
    <source>
        <strain evidence="6">WYCCWR 13023</strain>
    </source>
</reference>
<proteinExistence type="inferred from homology"/>
<evidence type="ECO:0000256" key="1">
    <source>
        <dbReference type="ARBA" id="ARBA00008857"/>
    </source>
</evidence>
<evidence type="ECO:0000313" key="7">
    <source>
        <dbReference type="Proteomes" id="UP001139054"/>
    </source>
</evidence>
<dbReference type="SUPFAM" id="SSF56349">
    <property type="entry name" value="DNA breaking-rejoining enzymes"/>
    <property type="match status" value="1"/>
</dbReference>
<dbReference type="GO" id="GO:0006310">
    <property type="term" value="P:DNA recombination"/>
    <property type="evidence" value="ECO:0007669"/>
    <property type="project" value="UniProtKB-KW"/>
</dbReference>
<name>A0A9X1UCH8_9BRAD</name>
<protein>
    <submittedName>
        <fullName evidence="6">Tyrosine-type recombinase/integrase</fullName>
    </submittedName>
</protein>
<evidence type="ECO:0000259" key="5">
    <source>
        <dbReference type="PROSITE" id="PS51898"/>
    </source>
</evidence>
<dbReference type="RefSeq" id="WP_237892187.1">
    <property type="nucleotide sequence ID" value="NZ_JAKLTY010000073.1"/>
</dbReference>
<comment type="caution">
    <text evidence="6">The sequence shown here is derived from an EMBL/GenBank/DDBJ whole genome shotgun (WGS) entry which is preliminary data.</text>
</comment>
<dbReference type="Gene3D" id="1.10.443.10">
    <property type="entry name" value="Intergrase catalytic core"/>
    <property type="match status" value="1"/>
</dbReference>
<dbReference type="EMBL" id="JAKLTY010000073">
    <property type="protein sequence ID" value="MCG2633180.1"/>
    <property type="molecule type" value="Genomic_DNA"/>
</dbReference>
<dbReference type="PROSITE" id="PS51898">
    <property type="entry name" value="TYR_RECOMBINASE"/>
    <property type="match status" value="1"/>
</dbReference>
<dbReference type="AlphaFoldDB" id="A0A9X1UCH8"/>
<dbReference type="PANTHER" id="PTHR30349:SF41">
    <property type="entry name" value="INTEGRASE_RECOMBINASE PROTEIN MJ0367-RELATED"/>
    <property type="match status" value="1"/>
</dbReference>
<dbReference type="InterPro" id="IPR002104">
    <property type="entry name" value="Integrase_catalytic"/>
</dbReference>
<dbReference type="Pfam" id="PF00589">
    <property type="entry name" value="Phage_integrase"/>
    <property type="match status" value="1"/>
</dbReference>
<dbReference type="PANTHER" id="PTHR30349">
    <property type="entry name" value="PHAGE INTEGRASE-RELATED"/>
    <property type="match status" value="1"/>
</dbReference>
<keyword evidence="4" id="KW-0233">DNA recombination</keyword>
<dbReference type="GO" id="GO:0003677">
    <property type="term" value="F:DNA binding"/>
    <property type="evidence" value="ECO:0007669"/>
    <property type="project" value="UniProtKB-KW"/>
</dbReference>
<keyword evidence="3" id="KW-0238">DNA-binding</keyword>
<evidence type="ECO:0000256" key="4">
    <source>
        <dbReference type="ARBA" id="ARBA00023172"/>
    </source>
</evidence>
<sequence>MLDAARNLRRQKPSPLRRHIYVMLIGLLASTDQRISEALNLRLGDLLPYGVLHIRQTKFNKNRLVPMHPSVAEALQTYLEVRRRFAGMDDHVFLSVDAKPMSLRTAQTNFYVILRKADVGQNRSRRLRIHDLRHTFARACWSNPRCVVMTLRATSSLSPPIRSLRTSGIPTGIWKPPGPHGRYCRCC</sequence>
<gene>
    <name evidence="6" type="ORF">L6654_42440</name>
</gene>